<feature type="region of interest" description="Disordered" evidence="2">
    <location>
        <begin position="1"/>
        <end position="20"/>
    </location>
</feature>
<evidence type="ECO:0000313" key="4">
    <source>
        <dbReference type="RefSeq" id="XP_060029273.1"/>
    </source>
</evidence>
<feature type="compositionally biased region" description="Acidic residues" evidence="2">
    <location>
        <begin position="113"/>
        <end position="135"/>
    </location>
</feature>
<evidence type="ECO:0000256" key="2">
    <source>
        <dbReference type="SAM" id="MobiDB-lite"/>
    </source>
</evidence>
<name>A0ABM3VY75_ERIEU</name>
<dbReference type="InterPro" id="IPR057742">
    <property type="entry name" value="Speedy_E"/>
</dbReference>
<dbReference type="PANTHER" id="PTHR31156">
    <property type="entry name" value="WBSCR19-LIKE PROTEIN"/>
    <property type="match status" value="1"/>
</dbReference>
<reference evidence="4" key="1">
    <citation type="submission" date="2025-08" db="UniProtKB">
        <authorList>
            <consortium name="RefSeq"/>
        </authorList>
    </citation>
    <scope>IDENTIFICATION</scope>
</reference>
<feature type="compositionally biased region" description="Acidic residues" evidence="2">
    <location>
        <begin position="166"/>
        <end position="179"/>
    </location>
</feature>
<evidence type="ECO:0000256" key="1">
    <source>
        <dbReference type="ARBA" id="ARBA00010932"/>
    </source>
</evidence>
<feature type="region of interest" description="Disordered" evidence="2">
    <location>
        <begin position="31"/>
        <end position="149"/>
    </location>
</feature>
<gene>
    <name evidence="4" type="primary">LOC103115329</name>
</gene>
<dbReference type="Pfam" id="PF11357">
    <property type="entry name" value="Spy1"/>
    <property type="match status" value="1"/>
</dbReference>
<organism evidence="3 4">
    <name type="scientific">Erinaceus europaeus</name>
    <name type="common">Western European hedgehog</name>
    <dbReference type="NCBI Taxonomy" id="9365"/>
    <lineage>
        <taxon>Eukaryota</taxon>
        <taxon>Metazoa</taxon>
        <taxon>Chordata</taxon>
        <taxon>Craniata</taxon>
        <taxon>Vertebrata</taxon>
        <taxon>Euteleostomi</taxon>
        <taxon>Mammalia</taxon>
        <taxon>Eutheria</taxon>
        <taxon>Laurasiatheria</taxon>
        <taxon>Eulipotyphla</taxon>
        <taxon>Erinaceidae</taxon>
        <taxon>Erinaceinae</taxon>
        <taxon>Erinaceus</taxon>
    </lineage>
</organism>
<dbReference type="InterPro" id="IPR020984">
    <property type="entry name" value="Speedy"/>
</dbReference>
<comment type="similarity">
    <text evidence="1">Belongs to the Speedy/Ringo family.</text>
</comment>
<feature type="region of interest" description="Disordered" evidence="2">
    <location>
        <begin position="164"/>
        <end position="185"/>
    </location>
</feature>
<sequence>MASPDSLRQSPQPSCSGYPLDVDVVLDAIPGPSALQVDPSPRAQGPDRTRRGWSCSSVSSEEPALNIWGDPSPLTLFEQLRRKRDWSSSSSGGDTSEVRKRRRGYSSSSREEEAGEEKEEEEEEENDGDDEEEREAEVAPEVQDVSLGPRPQLLCVSRKRKREWTSDEEEEEEEEEEAEVAPKPQDAWEVEALSALKMKIKRRRVSAVFPEHHEAFTRLLEDPVIEKFLAWDKDLLTSDKYLLAMVIAYFSRFGLFSWQIRRIHFFLALYLANDMEEDEPAPKQAIFSFLYGSDRTQRPQFHRLRFRLVRTMGWRARVSRQECEEIQAYNPDLWVWGRDRTLLP</sequence>
<evidence type="ECO:0000313" key="3">
    <source>
        <dbReference type="Proteomes" id="UP001652624"/>
    </source>
</evidence>
<dbReference type="GeneID" id="103115329"/>
<dbReference type="RefSeq" id="XP_060029273.1">
    <property type="nucleotide sequence ID" value="XM_060173290.1"/>
</dbReference>
<accession>A0ABM3VY75</accession>
<dbReference type="Proteomes" id="UP001652624">
    <property type="component" value="Chromosome 15"/>
</dbReference>
<feature type="compositionally biased region" description="Polar residues" evidence="2">
    <location>
        <begin position="1"/>
        <end position="15"/>
    </location>
</feature>
<keyword evidence="3" id="KW-1185">Reference proteome</keyword>
<protein>
    <submittedName>
        <fullName evidence="4">Speedy protein E4-like</fullName>
    </submittedName>
</protein>
<proteinExistence type="inferred from homology"/>